<dbReference type="GeneID" id="28762581"/>
<feature type="non-terminal residue" evidence="1">
    <location>
        <position position="105"/>
    </location>
</feature>
<dbReference type="Proteomes" id="UP000077069">
    <property type="component" value="Unassembled WGS sequence"/>
</dbReference>
<evidence type="ECO:0000313" key="1">
    <source>
        <dbReference type="EMBL" id="OAG03257.1"/>
    </source>
</evidence>
<proteinExistence type="predicted"/>
<dbReference type="OrthoDB" id="3923077at2759"/>
<sequence length="105" mass="11810">MTQLMTPWFNKGALIPIPEMTRVGINPNTVAHCIILVRENETNLPTRQPHNTLTDASADLAICWTLEAYMALLAASVPTFKPVVRRKGNQTNTQNIYRLCLRFAT</sequence>
<keyword evidence="2" id="KW-1185">Reference proteome</keyword>
<dbReference type="AlphaFoldDB" id="A0A177C921"/>
<dbReference type="InParanoid" id="A0A177C921"/>
<dbReference type="EMBL" id="KV441555">
    <property type="protein sequence ID" value="OAG03257.1"/>
    <property type="molecule type" value="Genomic_DNA"/>
</dbReference>
<accession>A0A177C921</accession>
<protein>
    <submittedName>
        <fullName evidence="1">Uncharacterized protein</fullName>
    </submittedName>
</protein>
<reference evidence="1 2" key="1">
    <citation type="submission" date="2016-05" db="EMBL/GenBank/DDBJ databases">
        <title>Comparative analysis of secretome profiles of manganese(II)-oxidizing ascomycete fungi.</title>
        <authorList>
            <consortium name="DOE Joint Genome Institute"/>
            <person name="Zeiner C.A."/>
            <person name="Purvine S.O."/>
            <person name="Zink E.M."/>
            <person name="Wu S."/>
            <person name="Pasa-Tolic L."/>
            <person name="Chaput D.L."/>
            <person name="Haridas S."/>
            <person name="Grigoriev I.V."/>
            <person name="Santelli C.M."/>
            <person name="Hansel C.M."/>
        </authorList>
    </citation>
    <scope>NUCLEOTIDE SEQUENCE [LARGE SCALE GENOMIC DNA]</scope>
    <source>
        <strain evidence="1 2">AP3s5-JAC2a</strain>
    </source>
</reference>
<evidence type="ECO:0000313" key="2">
    <source>
        <dbReference type="Proteomes" id="UP000077069"/>
    </source>
</evidence>
<gene>
    <name evidence="1" type="ORF">CC84DRAFT_1166978</name>
</gene>
<name>A0A177C921_9PLEO</name>
<dbReference type="RefSeq" id="XP_018033622.1">
    <property type="nucleotide sequence ID" value="XM_018179095.1"/>
</dbReference>
<organism evidence="1 2">
    <name type="scientific">Paraphaeosphaeria sporulosa</name>
    <dbReference type="NCBI Taxonomy" id="1460663"/>
    <lineage>
        <taxon>Eukaryota</taxon>
        <taxon>Fungi</taxon>
        <taxon>Dikarya</taxon>
        <taxon>Ascomycota</taxon>
        <taxon>Pezizomycotina</taxon>
        <taxon>Dothideomycetes</taxon>
        <taxon>Pleosporomycetidae</taxon>
        <taxon>Pleosporales</taxon>
        <taxon>Massarineae</taxon>
        <taxon>Didymosphaeriaceae</taxon>
        <taxon>Paraphaeosphaeria</taxon>
    </lineage>
</organism>